<protein>
    <submittedName>
        <fullName evidence="1">DUF1349 domain-containing protein</fullName>
    </submittedName>
</protein>
<dbReference type="Pfam" id="PF07081">
    <property type="entry name" value="DUF1349"/>
    <property type="match status" value="1"/>
</dbReference>
<comment type="caution">
    <text evidence="1">The sequence shown here is derived from an EMBL/GenBank/DDBJ whole genome shotgun (WGS) entry which is preliminary data.</text>
</comment>
<evidence type="ECO:0000313" key="1">
    <source>
        <dbReference type="EMBL" id="MDZ5710761.1"/>
    </source>
</evidence>
<dbReference type="SUPFAM" id="SSF49899">
    <property type="entry name" value="Concanavalin A-like lectins/glucanases"/>
    <property type="match status" value="1"/>
</dbReference>
<dbReference type="InterPro" id="IPR013320">
    <property type="entry name" value="ConA-like_dom_sf"/>
</dbReference>
<sequence>MWNNYQWMNKPQKIEEQNDRLIFHTQGDTDFWRNTHYQFNRMTGHALLKRIPSEEFRCTGSFKVKPEHTFDQAGILIYVDEDNWMKCSVEYIPEGPSHLGAVVTSHAYSDWSTQNFSNERIGEEMTFEIIYQSNDVEIYFIDQEGNREQIRIGRLHNPNGVEEIKIGPYACSPNELDQGFEVEVTKWEIG</sequence>
<name>A0ABU5KJ37_9BACL</name>
<evidence type="ECO:0000313" key="2">
    <source>
        <dbReference type="Proteomes" id="UP001292084"/>
    </source>
</evidence>
<keyword evidence="2" id="KW-1185">Reference proteome</keyword>
<dbReference type="Proteomes" id="UP001292084">
    <property type="component" value="Unassembled WGS sequence"/>
</dbReference>
<gene>
    <name evidence="1" type="ORF">UFB30_00950</name>
</gene>
<dbReference type="Gene3D" id="2.60.120.200">
    <property type="match status" value="1"/>
</dbReference>
<dbReference type="PANTHER" id="PTHR35332">
    <property type="entry name" value="REGULATION OF ENOLASE PROTEIN 1"/>
    <property type="match status" value="1"/>
</dbReference>
<dbReference type="RefSeq" id="WP_322419796.1">
    <property type="nucleotide sequence ID" value="NZ_JAXQNN010000001.1"/>
</dbReference>
<reference evidence="1 2" key="1">
    <citation type="submission" date="2023-12" db="EMBL/GenBank/DDBJ databases">
        <title>Jeotgalibacillus haloalkaliphilus sp. nov., a novel salt-tolerant bacteria, isolated from the estuary of the Fenhe River into the Yellow River.</title>
        <authorList>
            <person name="Li Y."/>
        </authorList>
    </citation>
    <scope>NUCLEOTIDE SEQUENCE [LARGE SCALE GENOMIC DNA]</scope>
    <source>
        <strain evidence="1 2">HH7-29</strain>
    </source>
</reference>
<organism evidence="1 2">
    <name type="scientific">Jeotgalibacillus haloalkalitolerans</name>
    <dbReference type="NCBI Taxonomy" id="3104292"/>
    <lineage>
        <taxon>Bacteria</taxon>
        <taxon>Bacillati</taxon>
        <taxon>Bacillota</taxon>
        <taxon>Bacilli</taxon>
        <taxon>Bacillales</taxon>
        <taxon>Caryophanaceae</taxon>
        <taxon>Jeotgalibacillus</taxon>
    </lineage>
</organism>
<dbReference type="EMBL" id="JAXQNN010000001">
    <property type="protein sequence ID" value="MDZ5710761.1"/>
    <property type="molecule type" value="Genomic_DNA"/>
</dbReference>
<dbReference type="InterPro" id="IPR009784">
    <property type="entry name" value="DUF1349"/>
</dbReference>
<accession>A0ABU5KJ37</accession>
<proteinExistence type="predicted"/>
<dbReference type="PANTHER" id="PTHR35332:SF2">
    <property type="entry name" value="REGULATION OF ENOLASE PROTEIN 1"/>
    <property type="match status" value="1"/>
</dbReference>